<reference evidence="1 2" key="1">
    <citation type="journal article" date="2024" name="G3 (Bethesda)">
        <title>Genome assembly of Hibiscus sabdariffa L. provides insights into metabolisms of medicinal natural products.</title>
        <authorList>
            <person name="Kim T."/>
        </authorList>
    </citation>
    <scope>NUCLEOTIDE SEQUENCE [LARGE SCALE GENOMIC DNA]</scope>
    <source>
        <strain evidence="1">TK-2024</strain>
        <tissue evidence="1">Old leaves</tissue>
    </source>
</reference>
<gene>
    <name evidence="1" type="ORF">V6N12_012539</name>
</gene>
<proteinExistence type="predicted"/>
<protein>
    <submittedName>
        <fullName evidence="1">Uncharacterized protein</fullName>
    </submittedName>
</protein>
<keyword evidence="2" id="KW-1185">Reference proteome</keyword>
<organism evidence="1 2">
    <name type="scientific">Hibiscus sabdariffa</name>
    <name type="common">roselle</name>
    <dbReference type="NCBI Taxonomy" id="183260"/>
    <lineage>
        <taxon>Eukaryota</taxon>
        <taxon>Viridiplantae</taxon>
        <taxon>Streptophyta</taxon>
        <taxon>Embryophyta</taxon>
        <taxon>Tracheophyta</taxon>
        <taxon>Spermatophyta</taxon>
        <taxon>Magnoliopsida</taxon>
        <taxon>eudicotyledons</taxon>
        <taxon>Gunneridae</taxon>
        <taxon>Pentapetalae</taxon>
        <taxon>rosids</taxon>
        <taxon>malvids</taxon>
        <taxon>Malvales</taxon>
        <taxon>Malvaceae</taxon>
        <taxon>Malvoideae</taxon>
        <taxon>Hibiscus</taxon>
    </lineage>
</organism>
<comment type="caution">
    <text evidence="1">The sequence shown here is derived from an EMBL/GenBank/DDBJ whole genome shotgun (WGS) entry which is preliminary data.</text>
</comment>
<dbReference type="PANTHER" id="PTHR34054">
    <property type="entry name" value="EXPRESSED PROTEIN"/>
    <property type="match status" value="1"/>
</dbReference>
<evidence type="ECO:0000313" key="1">
    <source>
        <dbReference type="EMBL" id="KAK8502085.1"/>
    </source>
</evidence>
<dbReference type="Proteomes" id="UP001472677">
    <property type="component" value="Unassembled WGS sequence"/>
</dbReference>
<dbReference type="EMBL" id="JBBPBM010000176">
    <property type="protein sequence ID" value="KAK8502085.1"/>
    <property type="molecule type" value="Genomic_DNA"/>
</dbReference>
<sequence>MKSLSSVGLGLSIVFGVLFLALMAEMYYLLWWKKKRLANDYSNSNSNSSNPASELFYMFCWKKSALNPHEIQQQQSQVHHLQSNKDLFFKPYDVDDDDGDDDDDDDVEPPRLLFTIVEETKEDMESEEAKSKKGRSLSDVVFSVETPYLTPLASPPFLTPPLTPLEAACYSRHGSFNPLFESSNGGDSDMPLPSSPPPKFKFLQQAEEKLHRKKGCSNGGSW</sequence>
<name>A0ABR2B625_9ROSI</name>
<dbReference type="InterPro" id="IPR045884">
    <property type="entry name" value="At5g59350-like"/>
</dbReference>
<dbReference type="PANTHER" id="PTHR34054:SF2">
    <property type="entry name" value="EXPRESSED PROTEIN"/>
    <property type="match status" value="1"/>
</dbReference>
<evidence type="ECO:0000313" key="2">
    <source>
        <dbReference type="Proteomes" id="UP001472677"/>
    </source>
</evidence>
<accession>A0ABR2B625</accession>